<comment type="similarity">
    <text evidence="1">Belongs to the bactofilin family.</text>
</comment>
<gene>
    <name evidence="3" type="ORF">V6X73_09005</name>
</gene>
<proteinExistence type="inferred from homology"/>
<dbReference type="Pfam" id="PF04519">
    <property type="entry name" value="Bactofilin"/>
    <property type="match status" value="1"/>
</dbReference>
<sequence>MWNKAAFCLRAATPAGPEADRSDNDPVSKSDGTLGPTLEPEHPSSVISEGVIARGDISSPGSVHVNGALTGDVEADVVHVGRNGSLEGNVQARQVTVAGQVNGELRCEQASLQSTALLTGSIEAFTLQIEAGAITEGRIRVENRV</sequence>
<dbReference type="PANTHER" id="PTHR35024:SF4">
    <property type="entry name" value="POLYMER-FORMING CYTOSKELETAL PROTEIN"/>
    <property type="match status" value="1"/>
</dbReference>
<keyword evidence="4" id="KW-1185">Reference proteome</keyword>
<evidence type="ECO:0000256" key="1">
    <source>
        <dbReference type="ARBA" id="ARBA00044755"/>
    </source>
</evidence>
<organism evidence="3 4">
    <name type="scientific">Spiribacter pallidus</name>
    <dbReference type="NCBI Taxonomy" id="1987936"/>
    <lineage>
        <taxon>Bacteria</taxon>
        <taxon>Pseudomonadati</taxon>
        <taxon>Pseudomonadota</taxon>
        <taxon>Gammaproteobacteria</taxon>
        <taxon>Chromatiales</taxon>
        <taxon>Ectothiorhodospiraceae</taxon>
        <taxon>Spiribacter</taxon>
    </lineage>
</organism>
<dbReference type="EMBL" id="JBAKFM010000004">
    <property type="protein sequence ID" value="MEX0469862.1"/>
    <property type="molecule type" value="Genomic_DNA"/>
</dbReference>
<evidence type="ECO:0000313" key="3">
    <source>
        <dbReference type="EMBL" id="MEX0469862.1"/>
    </source>
</evidence>
<evidence type="ECO:0000256" key="2">
    <source>
        <dbReference type="SAM" id="MobiDB-lite"/>
    </source>
</evidence>
<evidence type="ECO:0000313" key="4">
    <source>
        <dbReference type="Proteomes" id="UP001556709"/>
    </source>
</evidence>
<dbReference type="PANTHER" id="PTHR35024">
    <property type="entry name" value="HYPOTHETICAL CYTOSOLIC PROTEIN"/>
    <property type="match status" value="1"/>
</dbReference>
<name>A0ABV3TDZ9_9GAMM</name>
<comment type="caution">
    <text evidence="3">The sequence shown here is derived from an EMBL/GenBank/DDBJ whole genome shotgun (WGS) entry which is preliminary data.</text>
</comment>
<reference evidence="3 4" key="1">
    <citation type="submission" date="2024-02" db="EMBL/GenBank/DDBJ databases">
        <title>New especies of Spiribacter isolated from saline water.</title>
        <authorList>
            <person name="Leon M.J."/>
            <person name="De La Haba R."/>
            <person name="Sanchez-Porro C."/>
            <person name="Ventosa A."/>
        </authorList>
    </citation>
    <scope>NUCLEOTIDE SEQUENCE [LARGE SCALE GENOMIC DNA]</scope>
    <source>
        <strain evidence="4">ag22IC6-390</strain>
    </source>
</reference>
<protein>
    <submittedName>
        <fullName evidence="3">Polymer-forming cytoskeletal protein</fullName>
    </submittedName>
</protein>
<dbReference type="RefSeq" id="WP_367959602.1">
    <property type="nucleotide sequence ID" value="NZ_JBAKFH010000001.1"/>
</dbReference>
<feature type="region of interest" description="Disordered" evidence="2">
    <location>
        <begin position="13"/>
        <end position="46"/>
    </location>
</feature>
<dbReference type="InterPro" id="IPR007607">
    <property type="entry name" value="BacA/B"/>
</dbReference>
<accession>A0ABV3TDZ9</accession>
<dbReference type="Proteomes" id="UP001556709">
    <property type="component" value="Unassembled WGS sequence"/>
</dbReference>
<feature type="compositionally biased region" description="Basic and acidic residues" evidence="2">
    <location>
        <begin position="18"/>
        <end position="28"/>
    </location>
</feature>